<protein>
    <recommendedName>
        <fullName evidence="4">DNA-directed DNA polymerase</fullName>
        <ecNumber evidence="4">2.7.7.7</ecNumber>
    </recommendedName>
</protein>
<keyword evidence="12" id="KW-0460">Magnesium</keyword>
<evidence type="ECO:0000256" key="4">
    <source>
        <dbReference type="ARBA" id="ARBA00012417"/>
    </source>
</evidence>
<keyword evidence="15" id="KW-0234">DNA repair</keyword>
<evidence type="ECO:0000256" key="7">
    <source>
        <dbReference type="ARBA" id="ARBA00022679"/>
    </source>
</evidence>
<sequence length="452" mass="48938">MTATCAHPRSWVSSGVYRRFAERGAGGRATPPRVACGGCTGSARLSDGGRILADVSAPSPHRYRWLLHIDLDQFQVAVERLRSPDLVGEPVIVGGNGDPTEARKVVTCASYEARAQGVRAGMPLRSAYRKLPDAVYLPLDMPAYDAASAQVMDTLRGFGHPVEVWGWDEAYIGVGDLDEPDHAAGSAHEQHEQIGDAQILQIATDIRAAVADRCGLASRVGISDNKQRAKMATGFAKRDVTGVASGLSLDLPPKVFLLDARNWNPLMGGSPPIDLWSVGPRTADKLTDMGITTVDALVATPREVLIERFGPHQGNWLYVLCRGGGDSTITVEQWEAKSHSKSRTFPADLTDPDQIATAATELTDELLDQVRAEGRVAFRVAVTVRTSTFYTRTKSMKLPAPTTDRDAIVPNVAGLLTRFDEGRPIRLLGVRLDLVPGDEQNRADEQNREVTS</sequence>
<gene>
    <name evidence="19" type="ORF">GYA93_02605</name>
</gene>
<evidence type="ECO:0000256" key="16">
    <source>
        <dbReference type="ARBA" id="ARBA00025589"/>
    </source>
</evidence>
<dbReference type="InterPro" id="IPR001126">
    <property type="entry name" value="UmuC"/>
</dbReference>
<dbReference type="GO" id="GO:0042276">
    <property type="term" value="P:error-prone translesion synthesis"/>
    <property type="evidence" value="ECO:0007669"/>
    <property type="project" value="TreeGrafter"/>
</dbReference>
<dbReference type="InterPro" id="IPR053848">
    <property type="entry name" value="IMS_HHH_1"/>
</dbReference>
<evidence type="ECO:0000259" key="18">
    <source>
        <dbReference type="PROSITE" id="PS50173"/>
    </source>
</evidence>
<dbReference type="CDD" id="cd03586">
    <property type="entry name" value="PolY_Pol_IV_kappa"/>
    <property type="match status" value="1"/>
</dbReference>
<dbReference type="InterPro" id="IPR017961">
    <property type="entry name" value="DNA_pol_Y-fam_little_finger"/>
</dbReference>
<dbReference type="Pfam" id="PF00817">
    <property type="entry name" value="IMS"/>
    <property type="match status" value="1"/>
</dbReference>
<dbReference type="PROSITE" id="PS50173">
    <property type="entry name" value="UMUC"/>
    <property type="match status" value="1"/>
</dbReference>
<dbReference type="GO" id="GO:0009432">
    <property type="term" value="P:SOS response"/>
    <property type="evidence" value="ECO:0007669"/>
    <property type="project" value="TreeGrafter"/>
</dbReference>
<evidence type="ECO:0000313" key="20">
    <source>
        <dbReference type="Proteomes" id="UP000466307"/>
    </source>
</evidence>
<dbReference type="EMBL" id="JAADZU010000005">
    <property type="protein sequence ID" value="NDK88476.1"/>
    <property type="molecule type" value="Genomic_DNA"/>
</dbReference>
<dbReference type="NCBIfam" id="NF002883">
    <property type="entry name" value="PRK03352.1"/>
    <property type="match status" value="1"/>
</dbReference>
<dbReference type="InterPro" id="IPR043128">
    <property type="entry name" value="Rev_trsase/Diguanyl_cyclase"/>
</dbReference>
<evidence type="ECO:0000256" key="12">
    <source>
        <dbReference type="ARBA" id="ARBA00022842"/>
    </source>
</evidence>
<keyword evidence="9" id="KW-0235">DNA replication</keyword>
<dbReference type="Pfam" id="PF21999">
    <property type="entry name" value="IMS_HHH_1"/>
    <property type="match status" value="1"/>
</dbReference>
<dbReference type="EC" id="2.7.7.7" evidence="4"/>
<comment type="cofactor">
    <cofactor evidence="1">
        <name>Mg(2+)</name>
        <dbReference type="ChEBI" id="CHEBI:18420"/>
    </cofactor>
</comment>
<dbReference type="SUPFAM" id="SSF100879">
    <property type="entry name" value="Lesion bypass DNA polymerase (Y-family), little finger domain"/>
    <property type="match status" value="1"/>
</dbReference>
<keyword evidence="8 19" id="KW-0548">Nucleotidyltransferase</keyword>
<keyword evidence="10" id="KW-0479">Metal-binding</keyword>
<name>A0A7K3LJQ5_9ACTN</name>
<dbReference type="Pfam" id="PF11799">
    <property type="entry name" value="IMS_C"/>
    <property type="match status" value="1"/>
</dbReference>
<feature type="domain" description="UmuC" evidence="18">
    <location>
        <begin position="66"/>
        <end position="279"/>
    </location>
</feature>
<evidence type="ECO:0000256" key="1">
    <source>
        <dbReference type="ARBA" id="ARBA00001946"/>
    </source>
</evidence>
<evidence type="ECO:0000256" key="9">
    <source>
        <dbReference type="ARBA" id="ARBA00022705"/>
    </source>
</evidence>
<dbReference type="InterPro" id="IPR022880">
    <property type="entry name" value="DNApol_IV"/>
</dbReference>
<accession>A0A7K3LJQ5</accession>
<keyword evidence="7 19" id="KW-0808">Transferase</keyword>
<comment type="similarity">
    <text evidence="3">Belongs to the DNA polymerase type-Y family.</text>
</comment>
<evidence type="ECO:0000256" key="13">
    <source>
        <dbReference type="ARBA" id="ARBA00022932"/>
    </source>
</evidence>
<evidence type="ECO:0000256" key="2">
    <source>
        <dbReference type="ARBA" id="ARBA00004496"/>
    </source>
</evidence>
<dbReference type="Gene3D" id="3.40.1170.60">
    <property type="match status" value="1"/>
</dbReference>
<evidence type="ECO:0000256" key="5">
    <source>
        <dbReference type="ARBA" id="ARBA00022457"/>
    </source>
</evidence>
<evidence type="ECO:0000256" key="14">
    <source>
        <dbReference type="ARBA" id="ARBA00023125"/>
    </source>
</evidence>
<dbReference type="SUPFAM" id="SSF56672">
    <property type="entry name" value="DNA/RNA polymerases"/>
    <property type="match status" value="1"/>
</dbReference>
<keyword evidence="11" id="KW-0227">DNA damage</keyword>
<evidence type="ECO:0000256" key="15">
    <source>
        <dbReference type="ARBA" id="ARBA00023204"/>
    </source>
</evidence>
<dbReference type="InterPro" id="IPR036775">
    <property type="entry name" value="DNA_pol_Y-fam_lit_finger_sf"/>
</dbReference>
<keyword evidence="13" id="KW-0239">DNA-directed DNA polymerase</keyword>
<comment type="function">
    <text evidence="16">Poorly processive, error-prone DNA polymerase involved in untargeted mutagenesis. Copies undamaged DNA at stalled replication forks, which arise in vivo from mismatched or misaligned primer ends. These misaligned primers can be extended by PolIV. Exhibits no 3'-5' exonuclease (proofreading) activity. May be involved in translesional synthesis, in conjunction with the beta clamp from PolIII.</text>
</comment>
<dbReference type="InterPro" id="IPR050116">
    <property type="entry name" value="DNA_polymerase-Y"/>
</dbReference>
<keyword evidence="14" id="KW-0238">DNA-binding</keyword>
<evidence type="ECO:0000256" key="11">
    <source>
        <dbReference type="ARBA" id="ARBA00022763"/>
    </source>
</evidence>
<evidence type="ECO:0000256" key="17">
    <source>
        <dbReference type="ARBA" id="ARBA00049244"/>
    </source>
</evidence>
<dbReference type="GO" id="GO:0006281">
    <property type="term" value="P:DNA repair"/>
    <property type="evidence" value="ECO:0007669"/>
    <property type="project" value="UniProtKB-KW"/>
</dbReference>
<dbReference type="PANTHER" id="PTHR11076">
    <property type="entry name" value="DNA REPAIR POLYMERASE UMUC / TRANSFERASE FAMILY MEMBER"/>
    <property type="match status" value="1"/>
</dbReference>
<evidence type="ECO:0000256" key="3">
    <source>
        <dbReference type="ARBA" id="ARBA00010945"/>
    </source>
</evidence>
<dbReference type="GO" id="GO:0046872">
    <property type="term" value="F:metal ion binding"/>
    <property type="evidence" value="ECO:0007669"/>
    <property type="project" value="UniProtKB-KW"/>
</dbReference>
<keyword evidence="6" id="KW-0963">Cytoplasm</keyword>
<dbReference type="Gene3D" id="1.10.150.20">
    <property type="entry name" value="5' to 3' exonuclease, C-terminal subdomain"/>
    <property type="match status" value="1"/>
</dbReference>
<dbReference type="Gene3D" id="3.30.1490.100">
    <property type="entry name" value="DNA polymerase, Y-family, little finger domain"/>
    <property type="match status" value="1"/>
</dbReference>
<evidence type="ECO:0000256" key="10">
    <source>
        <dbReference type="ARBA" id="ARBA00022723"/>
    </source>
</evidence>
<comment type="subcellular location">
    <subcellularLocation>
        <location evidence="2">Cytoplasm</location>
    </subcellularLocation>
</comment>
<evidence type="ECO:0000256" key="8">
    <source>
        <dbReference type="ARBA" id="ARBA00022695"/>
    </source>
</evidence>
<keyword evidence="5" id="KW-0515">Mutator protein</keyword>
<dbReference type="Proteomes" id="UP000466307">
    <property type="component" value="Unassembled WGS sequence"/>
</dbReference>
<organism evidence="19 20">
    <name type="scientific">Gordonia desulfuricans</name>
    <dbReference type="NCBI Taxonomy" id="89051"/>
    <lineage>
        <taxon>Bacteria</taxon>
        <taxon>Bacillati</taxon>
        <taxon>Actinomycetota</taxon>
        <taxon>Actinomycetes</taxon>
        <taxon>Mycobacteriales</taxon>
        <taxon>Gordoniaceae</taxon>
        <taxon>Gordonia</taxon>
    </lineage>
</organism>
<comment type="catalytic activity">
    <reaction evidence="17">
        <text>DNA(n) + a 2'-deoxyribonucleoside 5'-triphosphate = DNA(n+1) + diphosphate</text>
        <dbReference type="Rhea" id="RHEA:22508"/>
        <dbReference type="Rhea" id="RHEA-COMP:17339"/>
        <dbReference type="Rhea" id="RHEA-COMP:17340"/>
        <dbReference type="ChEBI" id="CHEBI:33019"/>
        <dbReference type="ChEBI" id="CHEBI:61560"/>
        <dbReference type="ChEBI" id="CHEBI:173112"/>
        <dbReference type="EC" id="2.7.7.7"/>
    </reaction>
</comment>
<evidence type="ECO:0000256" key="6">
    <source>
        <dbReference type="ARBA" id="ARBA00022490"/>
    </source>
</evidence>
<keyword evidence="20" id="KW-1185">Reference proteome</keyword>
<reference evidence="19 20" key="1">
    <citation type="submission" date="2020-01" db="EMBL/GenBank/DDBJ databases">
        <title>Investigation of new actinobacteria for the biodesulphurisation of diesel fuel.</title>
        <authorList>
            <person name="Athi Narayanan S.M."/>
        </authorList>
    </citation>
    <scope>NUCLEOTIDE SEQUENCE [LARGE SCALE GENOMIC DNA]</scope>
    <source>
        <strain evidence="19 20">213E</strain>
    </source>
</reference>
<comment type="caution">
    <text evidence="19">The sequence shown here is derived from an EMBL/GenBank/DDBJ whole genome shotgun (WGS) entry which is preliminary data.</text>
</comment>
<dbReference type="PANTHER" id="PTHR11076:SF33">
    <property type="entry name" value="DNA POLYMERASE KAPPA"/>
    <property type="match status" value="1"/>
</dbReference>
<dbReference type="AlphaFoldDB" id="A0A7K3LJQ5"/>
<dbReference type="Gene3D" id="3.30.70.270">
    <property type="match status" value="1"/>
</dbReference>
<proteinExistence type="inferred from homology"/>
<dbReference type="GO" id="GO:0003887">
    <property type="term" value="F:DNA-directed DNA polymerase activity"/>
    <property type="evidence" value="ECO:0007669"/>
    <property type="project" value="UniProtKB-KW"/>
</dbReference>
<evidence type="ECO:0000313" key="19">
    <source>
        <dbReference type="EMBL" id="NDK88476.1"/>
    </source>
</evidence>
<dbReference type="InterPro" id="IPR043502">
    <property type="entry name" value="DNA/RNA_pol_sf"/>
</dbReference>
<dbReference type="GO" id="GO:0006260">
    <property type="term" value="P:DNA replication"/>
    <property type="evidence" value="ECO:0007669"/>
    <property type="project" value="UniProtKB-KW"/>
</dbReference>
<dbReference type="GO" id="GO:0003684">
    <property type="term" value="F:damaged DNA binding"/>
    <property type="evidence" value="ECO:0007669"/>
    <property type="project" value="InterPro"/>
</dbReference>
<dbReference type="GO" id="GO:0005829">
    <property type="term" value="C:cytosol"/>
    <property type="evidence" value="ECO:0007669"/>
    <property type="project" value="TreeGrafter"/>
</dbReference>